<evidence type="ECO:0000313" key="3">
    <source>
        <dbReference type="Proteomes" id="UP000308430"/>
    </source>
</evidence>
<evidence type="ECO:0000256" key="1">
    <source>
        <dbReference type="SAM" id="Phobius"/>
    </source>
</evidence>
<feature type="transmembrane region" description="Helical" evidence="1">
    <location>
        <begin position="38"/>
        <end position="58"/>
    </location>
</feature>
<dbReference type="EMBL" id="SSOC01000001">
    <property type="protein sequence ID" value="THF67084.1"/>
    <property type="molecule type" value="Genomic_DNA"/>
</dbReference>
<name>A0A4V6RXA0_9RHOO</name>
<dbReference type="AlphaFoldDB" id="A0A4V6RXA0"/>
<keyword evidence="1" id="KW-0812">Transmembrane</keyword>
<protein>
    <submittedName>
        <fullName evidence="2">Uncharacterized protein</fullName>
    </submittedName>
</protein>
<proteinExistence type="predicted"/>
<accession>A0A4V6RXA0</accession>
<keyword evidence="3" id="KW-1185">Reference proteome</keyword>
<organism evidence="2 3">
    <name type="scientific">Pseudothauera nasutitermitis</name>
    <dbReference type="NCBI Taxonomy" id="2565930"/>
    <lineage>
        <taxon>Bacteria</taxon>
        <taxon>Pseudomonadati</taxon>
        <taxon>Pseudomonadota</taxon>
        <taxon>Betaproteobacteria</taxon>
        <taxon>Rhodocyclales</taxon>
        <taxon>Zoogloeaceae</taxon>
        <taxon>Pseudothauera</taxon>
    </lineage>
</organism>
<keyword evidence="1" id="KW-0472">Membrane</keyword>
<evidence type="ECO:0000313" key="2">
    <source>
        <dbReference type="EMBL" id="THF67084.1"/>
    </source>
</evidence>
<reference evidence="2 3" key="1">
    <citation type="submission" date="2019-04" db="EMBL/GenBank/DDBJ databases">
        <title>Azoarcus nasutitermitis sp. nov. isolated from termite nest.</title>
        <authorList>
            <person name="Lin S.-Y."/>
            <person name="Hameed A."/>
            <person name="Hsu Y.-H."/>
            <person name="Young C.-C."/>
        </authorList>
    </citation>
    <scope>NUCLEOTIDE SEQUENCE [LARGE SCALE GENOMIC DNA]</scope>
    <source>
        <strain evidence="2 3">CC-YHH838</strain>
    </source>
</reference>
<keyword evidence="1" id="KW-1133">Transmembrane helix</keyword>
<sequence length="104" mass="11760">MDEFELLDVEHVGFGAKLRVMRRKAAMLSHAEPGKLRAMGTAAPALLFSAILLSLPAFTDRSYSPAQLIRQRHASLPPMRRLYWRAACFMHVRVSRRSGGFMKC</sequence>
<comment type="caution">
    <text evidence="2">The sequence shown here is derived from an EMBL/GenBank/DDBJ whole genome shotgun (WGS) entry which is preliminary data.</text>
</comment>
<dbReference type="RefSeq" id="WP_136346493.1">
    <property type="nucleotide sequence ID" value="NZ_SSOC01000001.1"/>
</dbReference>
<gene>
    <name evidence="2" type="ORF">E6C76_01465</name>
</gene>
<dbReference type="Proteomes" id="UP000308430">
    <property type="component" value="Unassembled WGS sequence"/>
</dbReference>